<keyword evidence="3" id="KW-1185">Reference proteome</keyword>
<evidence type="ECO:0000256" key="1">
    <source>
        <dbReference type="SAM" id="SignalP"/>
    </source>
</evidence>
<proteinExistence type="predicted"/>
<dbReference type="KEGG" id="chig:CH63R_12575"/>
<dbReference type="Proteomes" id="UP000092177">
    <property type="component" value="Chromosome 9"/>
</dbReference>
<dbReference type="OrthoDB" id="4848575at2759"/>
<feature type="signal peptide" evidence="1">
    <location>
        <begin position="1"/>
        <end position="22"/>
    </location>
</feature>
<protein>
    <submittedName>
        <fullName evidence="2">Uncharacterized protein</fullName>
    </submittedName>
</protein>
<accession>A0A1B7XUM8</accession>
<organism evidence="2 3">
    <name type="scientific">Colletotrichum higginsianum (strain IMI 349063)</name>
    <name type="common">Crucifer anthracnose fungus</name>
    <dbReference type="NCBI Taxonomy" id="759273"/>
    <lineage>
        <taxon>Eukaryota</taxon>
        <taxon>Fungi</taxon>
        <taxon>Dikarya</taxon>
        <taxon>Ascomycota</taxon>
        <taxon>Pezizomycotina</taxon>
        <taxon>Sordariomycetes</taxon>
        <taxon>Hypocreomycetidae</taxon>
        <taxon>Glomerellales</taxon>
        <taxon>Glomerellaceae</taxon>
        <taxon>Colletotrichum</taxon>
        <taxon>Colletotrichum destructivum species complex</taxon>
    </lineage>
</organism>
<dbReference type="AlphaFoldDB" id="A0A1B7XUM8"/>
<dbReference type="GeneID" id="28871656"/>
<evidence type="ECO:0000313" key="2">
    <source>
        <dbReference type="EMBL" id="OBR03448.1"/>
    </source>
</evidence>
<dbReference type="EMBL" id="LTAN01000009">
    <property type="protein sequence ID" value="OBR03448.1"/>
    <property type="molecule type" value="Genomic_DNA"/>
</dbReference>
<evidence type="ECO:0000313" key="3">
    <source>
        <dbReference type="Proteomes" id="UP000092177"/>
    </source>
</evidence>
<dbReference type="VEuPathDB" id="FungiDB:CH63R_12575"/>
<sequence>MHFLKSLLVATLFALGVSTAIAEEPDALDSRSTLEACAPLWDVALSLRDQFLAKRATVDPLGLESYDRFVGYYSSGMYNMLEACGTLQSFKWPPKG</sequence>
<reference evidence="3" key="1">
    <citation type="journal article" date="2017" name="BMC Genomics">
        <title>Gapless genome assembly of Colletotrichum higginsianum reveals chromosome structure and association of transposable elements with secondary metabolite gene clusters.</title>
        <authorList>
            <person name="Dallery J.-F."/>
            <person name="Lapalu N."/>
            <person name="Zampounis A."/>
            <person name="Pigne S."/>
            <person name="Luyten I."/>
            <person name="Amselem J."/>
            <person name="Wittenberg A.H.J."/>
            <person name="Zhou S."/>
            <person name="de Queiroz M.V."/>
            <person name="Robin G.P."/>
            <person name="Auger A."/>
            <person name="Hainaut M."/>
            <person name="Henrissat B."/>
            <person name="Kim K.-T."/>
            <person name="Lee Y.-H."/>
            <person name="Lespinet O."/>
            <person name="Schwartz D.C."/>
            <person name="Thon M.R."/>
            <person name="O'Connell R.J."/>
        </authorList>
    </citation>
    <scope>NUCLEOTIDE SEQUENCE [LARGE SCALE GENOMIC DNA]</scope>
    <source>
        <strain evidence="3">IMI 349063</strain>
    </source>
</reference>
<dbReference type="RefSeq" id="XP_018151966.1">
    <property type="nucleotide sequence ID" value="XM_018307549.1"/>
</dbReference>
<gene>
    <name evidence="2" type="ORF">CH63R_12575</name>
</gene>
<feature type="chain" id="PRO_5008601103" evidence="1">
    <location>
        <begin position="23"/>
        <end position="96"/>
    </location>
</feature>
<comment type="caution">
    <text evidence="2">The sequence shown here is derived from an EMBL/GenBank/DDBJ whole genome shotgun (WGS) entry which is preliminary data.</text>
</comment>
<keyword evidence="1" id="KW-0732">Signal</keyword>
<name>A0A1B7XUM8_COLHI</name>